<dbReference type="InterPro" id="IPR029063">
    <property type="entry name" value="SAM-dependent_MTases_sf"/>
</dbReference>
<dbReference type="Proteomes" id="UP000199360">
    <property type="component" value="Unassembled WGS sequence"/>
</dbReference>
<dbReference type="SUPFAM" id="SSF53335">
    <property type="entry name" value="S-adenosyl-L-methionine-dependent methyltransferases"/>
    <property type="match status" value="1"/>
</dbReference>
<feature type="domain" description="Methyltransferase" evidence="4">
    <location>
        <begin position="47"/>
        <end position="143"/>
    </location>
</feature>
<dbReference type="STRING" id="745366.GA0070213_102305"/>
<evidence type="ECO:0000256" key="3">
    <source>
        <dbReference type="ARBA" id="ARBA00022691"/>
    </source>
</evidence>
<evidence type="ECO:0000256" key="2">
    <source>
        <dbReference type="ARBA" id="ARBA00022679"/>
    </source>
</evidence>
<dbReference type="PANTHER" id="PTHR43464:SF19">
    <property type="entry name" value="UBIQUINONE BIOSYNTHESIS O-METHYLTRANSFERASE, MITOCHONDRIAL"/>
    <property type="match status" value="1"/>
</dbReference>
<keyword evidence="2 5" id="KW-0808">Transferase</keyword>
<accession>A0A1C5H5I6</accession>
<keyword evidence="3" id="KW-0949">S-adenosyl-L-methionine</keyword>
<dbReference type="PANTHER" id="PTHR43464">
    <property type="entry name" value="METHYLTRANSFERASE"/>
    <property type="match status" value="1"/>
</dbReference>
<dbReference type="Pfam" id="PF13649">
    <property type="entry name" value="Methyltransf_25"/>
    <property type="match status" value="1"/>
</dbReference>
<dbReference type="CDD" id="cd02440">
    <property type="entry name" value="AdoMet_MTases"/>
    <property type="match status" value="1"/>
</dbReference>
<keyword evidence="1 5" id="KW-0489">Methyltransferase</keyword>
<organism evidence="5 6">
    <name type="scientific">Micromonospora humi</name>
    <dbReference type="NCBI Taxonomy" id="745366"/>
    <lineage>
        <taxon>Bacteria</taxon>
        <taxon>Bacillati</taxon>
        <taxon>Actinomycetota</taxon>
        <taxon>Actinomycetes</taxon>
        <taxon>Micromonosporales</taxon>
        <taxon>Micromonosporaceae</taxon>
        <taxon>Micromonospora</taxon>
    </lineage>
</organism>
<dbReference type="OrthoDB" id="4228691at2"/>
<evidence type="ECO:0000313" key="5">
    <source>
        <dbReference type="EMBL" id="SCG41147.1"/>
    </source>
</evidence>
<name>A0A1C5H5I6_9ACTN</name>
<dbReference type="EMBL" id="FMDM01000002">
    <property type="protein sequence ID" value="SCG41147.1"/>
    <property type="molecule type" value="Genomic_DNA"/>
</dbReference>
<gene>
    <name evidence="5" type="ORF">GA0070213_102305</name>
</gene>
<sequence length="208" mass="21894">MTDEPDVVHYDRLYRDTSDTGRPPWEIGGPQPALAAVLDTGVRGPRVLDVGCGTGELALALARLGHDVTGVDLSPVAIALARAKAAATGLTVRFEVHDATRLPVPPTPYDSVFDSGLLHTLDRRGAAVGDYLALLPRLTAPGGTVCVLAVSPEAGGGWGLDADALRSAFPEPTWTDTLVEPITVLARVDTEDLHLPGHLLRTTRSLIS</sequence>
<reference evidence="6" key="1">
    <citation type="submission" date="2016-06" db="EMBL/GenBank/DDBJ databases">
        <authorList>
            <person name="Varghese N."/>
            <person name="Submissions Spin"/>
        </authorList>
    </citation>
    <scope>NUCLEOTIDE SEQUENCE [LARGE SCALE GENOMIC DNA]</scope>
    <source>
        <strain evidence="6">DSM 45647</strain>
    </source>
</reference>
<keyword evidence="6" id="KW-1185">Reference proteome</keyword>
<evidence type="ECO:0000313" key="6">
    <source>
        <dbReference type="Proteomes" id="UP000199360"/>
    </source>
</evidence>
<dbReference type="AlphaFoldDB" id="A0A1C5H5I6"/>
<dbReference type="GO" id="GO:0008168">
    <property type="term" value="F:methyltransferase activity"/>
    <property type="evidence" value="ECO:0007669"/>
    <property type="project" value="UniProtKB-KW"/>
</dbReference>
<dbReference type="InterPro" id="IPR041698">
    <property type="entry name" value="Methyltransf_25"/>
</dbReference>
<evidence type="ECO:0000256" key="1">
    <source>
        <dbReference type="ARBA" id="ARBA00022603"/>
    </source>
</evidence>
<dbReference type="Gene3D" id="3.40.50.150">
    <property type="entry name" value="Vaccinia Virus protein VP39"/>
    <property type="match status" value="1"/>
</dbReference>
<dbReference type="GO" id="GO:0032259">
    <property type="term" value="P:methylation"/>
    <property type="evidence" value="ECO:0007669"/>
    <property type="project" value="UniProtKB-KW"/>
</dbReference>
<dbReference type="RefSeq" id="WP_091057671.1">
    <property type="nucleotide sequence ID" value="NZ_FMDM01000002.1"/>
</dbReference>
<evidence type="ECO:0000259" key="4">
    <source>
        <dbReference type="Pfam" id="PF13649"/>
    </source>
</evidence>
<protein>
    <submittedName>
        <fullName evidence="5">Methyltransferase domain-containing protein</fullName>
    </submittedName>
</protein>
<proteinExistence type="predicted"/>